<feature type="region of interest" description="Disordered" evidence="1">
    <location>
        <begin position="44"/>
        <end position="103"/>
    </location>
</feature>
<gene>
    <name evidence="2" type="ORF">Cvel_3627</name>
</gene>
<evidence type="ECO:0000313" key="2">
    <source>
        <dbReference type="EMBL" id="CEM16626.1"/>
    </source>
</evidence>
<dbReference type="EMBL" id="CDMZ01000550">
    <property type="protein sequence ID" value="CEM16626.1"/>
    <property type="molecule type" value="Genomic_DNA"/>
</dbReference>
<name>A0A0G4FQX8_9ALVE</name>
<reference evidence="2" key="1">
    <citation type="submission" date="2014-11" db="EMBL/GenBank/DDBJ databases">
        <authorList>
            <person name="Otto D Thomas"/>
            <person name="Naeem Raeece"/>
        </authorList>
    </citation>
    <scope>NUCLEOTIDE SEQUENCE</scope>
</reference>
<feature type="compositionally biased region" description="Acidic residues" evidence="1">
    <location>
        <begin position="85"/>
        <end position="95"/>
    </location>
</feature>
<dbReference type="VEuPathDB" id="CryptoDB:Cvel_3627"/>
<protein>
    <submittedName>
        <fullName evidence="2">Uncharacterized protein</fullName>
    </submittedName>
</protein>
<evidence type="ECO:0000256" key="1">
    <source>
        <dbReference type="SAM" id="MobiDB-lite"/>
    </source>
</evidence>
<sequence length="103" mass="10945">MRLKKPSQAGHSDRIKPRYGCNRNAYLDRLRWEGVPRLLSLLTSGGAPLSVSSSARSVLAASASDSEPEQEEAVASPASSPDPGGDAEEEEQPEGDPEHRSGC</sequence>
<feature type="region of interest" description="Disordered" evidence="1">
    <location>
        <begin position="1"/>
        <end position="20"/>
    </location>
</feature>
<proteinExistence type="predicted"/>
<dbReference type="AlphaFoldDB" id="A0A0G4FQX8"/>
<feature type="compositionally biased region" description="Low complexity" evidence="1">
    <location>
        <begin position="47"/>
        <end position="65"/>
    </location>
</feature>
<organism evidence="2">
    <name type="scientific">Chromera velia CCMP2878</name>
    <dbReference type="NCBI Taxonomy" id="1169474"/>
    <lineage>
        <taxon>Eukaryota</taxon>
        <taxon>Sar</taxon>
        <taxon>Alveolata</taxon>
        <taxon>Colpodellida</taxon>
        <taxon>Chromeraceae</taxon>
        <taxon>Chromera</taxon>
    </lineage>
</organism>
<accession>A0A0G4FQX8</accession>